<protein>
    <submittedName>
        <fullName evidence="4">Uncharacterized protein</fullName>
    </submittedName>
</protein>
<feature type="region of interest" description="Disordered" evidence="3">
    <location>
        <begin position="13"/>
        <end position="68"/>
    </location>
</feature>
<gene>
    <name evidence="4" type="ORF">TSPGSL018_6137</name>
</gene>
<feature type="region of interest" description="Disordered" evidence="3">
    <location>
        <begin position="524"/>
        <end position="544"/>
    </location>
</feature>
<evidence type="ECO:0000256" key="3">
    <source>
        <dbReference type="SAM" id="MobiDB-lite"/>
    </source>
</evidence>
<evidence type="ECO:0000313" key="4">
    <source>
        <dbReference type="EMBL" id="JAC82252.1"/>
    </source>
</evidence>
<dbReference type="PANTHER" id="PTHR19857">
    <property type="entry name" value="MITOCHONDRIAL DIVISION PROTEIN 1-RELATED"/>
    <property type="match status" value="1"/>
</dbReference>
<evidence type="ECO:0000256" key="1">
    <source>
        <dbReference type="ARBA" id="ARBA00022574"/>
    </source>
</evidence>
<name>A0A061SAS5_9CHLO</name>
<keyword evidence="2" id="KW-0677">Repeat</keyword>
<feature type="compositionally biased region" description="Polar residues" evidence="3">
    <location>
        <begin position="47"/>
        <end position="68"/>
    </location>
</feature>
<feature type="compositionally biased region" description="Polar residues" evidence="3">
    <location>
        <begin position="26"/>
        <end position="37"/>
    </location>
</feature>
<accession>A0A061SAS5</accession>
<dbReference type="EMBL" id="GBEZ01002839">
    <property type="protein sequence ID" value="JAC82252.1"/>
    <property type="molecule type" value="Transcribed_RNA"/>
</dbReference>
<evidence type="ECO:0000256" key="2">
    <source>
        <dbReference type="ARBA" id="ARBA00022737"/>
    </source>
</evidence>
<dbReference type="InterPro" id="IPR051179">
    <property type="entry name" value="WD_repeat_multifunction"/>
</dbReference>
<proteinExistence type="predicted"/>
<dbReference type="InterPro" id="IPR036322">
    <property type="entry name" value="WD40_repeat_dom_sf"/>
</dbReference>
<dbReference type="PANTHER" id="PTHR19857:SF21">
    <property type="entry name" value="ANAPHASE-PROMOTING COMPLEX SUBUNIT 4 WD40 DOMAIN-CONTAINING PROTEIN"/>
    <property type="match status" value="1"/>
</dbReference>
<reference evidence="4" key="1">
    <citation type="submission" date="2014-05" db="EMBL/GenBank/DDBJ databases">
        <title>The transcriptome of the halophilic microalga Tetraselmis sp. GSL018 isolated from the Great Salt Lake, Utah.</title>
        <authorList>
            <person name="Jinkerson R.E."/>
            <person name="D'Adamo S."/>
            <person name="Posewitz M.C."/>
        </authorList>
    </citation>
    <scope>NUCLEOTIDE SEQUENCE</scope>
    <source>
        <strain evidence="4">GSL018</strain>
    </source>
</reference>
<dbReference type="Gene3D" id="2.130.10.10">
    <property type="entry name" value="YVTN repeat-like/Quinoprotein amine dehydrogenase"/>
    <property type="match status" value="2"/>
</dbReference>
<dbReference type="AlphaFoldDB" id="A0A061SAS5"/>
<dbReference type="SUPFAM" id="SSF50978">
    <property type="entry name" value="WD40 repeat-like"/>
    <property type="match status" value="1"/>
</dbReference>
<sequence>MVKKQPSLVEAWSLKSKQHHAPSFPEESSSPDNSRWINRNAPEFLTNAGNPTIAAPQSSTATTRSGYGSWVTETSNLCRSAVRREAFGYMGSGALDMAMNLACDSYSELPPVPFTDDLEDQTQYLFHLPSSSTRAPTPSISFVEFDTSCDLCASASCCGGINIYDFASLRNASQSAARGGMPRASAAPLLALRTQRQLSSLRWDPRNQNMIASVADTDRTVALHDLQYCGNRPTEELHFRGPGALGWAHGSVGLRSALGFADVQFIGGVITGGYSIAAAGSSGCVALWDVRKGRYAATALTAPPTSGGLHSLNVTQDGLVVLSGTERGEIAGWDIRGGRSGGRQFGAGGAYLHPLLFCTPVTTVSRGIHGAEESTDSGATSCVHCLAVDAYRSDRIAFLLSGGQIGLFDFQSLTARAFSVPQTTGKDPCCDASSNLTGAFRVVRQRGQWVSRGRIFASGSQNQGELVLFRVPTTNDLGHMDKSARFTQIPVSAGAVTCVGSNLLTDELLLGTQKGELVVVHQQPPPYLNDSHSPEYADSETDGI</sequence>
<dbReference type="InterPro" id="IPR015943">
    <property type="entry name" value="WD40/YVTN_repeat-like_dom_sf"/>
</dbReference>
<keyword evidence="1" id="KW-0853">WD repeat</keyword>
<organism evidence="4">
    <name type="scientific">Tetraselmis sp. GSL018</name>
    <dbReference type="NCBI Taxonomy" id="582737"/>
    <lineage>
        <taxon>Eukaryota</taxon>
        <taxon>Viridiplantae</taxon>
        <taxon>Chlorophyta</taxon>
        <taxon>core chlorophytes</taxon>
        <taxon>Chlorodendrophyceae</taxon>
        <taxon>Chlorodendrales</taxon>
        <taxon>Chlorodendraceae</taxon>
        <taxon>Tetraselmis</taxon>
    </lineage>
</organism>